<dbReference type="EMBL" id="BGPR01002760">
    <property type="protein sequence ID" value="GBM78554.1"/>
    <property type="molecule type" value="Genomic_DNA"/>
</dbReference>
<gene>
    <name evidence="2" type="ORF">AVEN_211850_3</name>
</gene>
<organism evidence="2 3">
    <name type="scientific">Araneus ventricosus</name>
    <name type="common">Orbweaver spider</name>
    <name type="synonym">Epeira ventricosa</name>
    <dbReference type="NCBI Taxonomy" id="182803"/>
    <lineage>
        <taxon>Eukaryota</taxon>
        <taxon>Metazoa</taxon>
        <taxon>Ecdysozoa</taxon>
        <taxon>Arthropoda</taxon>
        <taxon>Chelicerata</taxon>
        <taxon>Arachnida</taxon>
        <taxon>Araneae</taxon>
        <taxon>Araneomorphae</taxon>
        <taxon>Entelegynae</taxon>
        <taxon>Araneoidea</taxon>
        <taxon>Araneidae</taxon>
        <taxon>Araneus</taxon>
    </lineage>
</organism>
<dbReference type="AlphaFoldDB" id="A0A4Y2ILR7"/>
<protein>
    <submittedName>
        <fullName evidence="2">Uncharacterized protein</fullName>
    </submittedName>
</protein>
<sequence length="302" mass="33355">MSTWKVSALLLVFSVFLECRCQQYDFGAEIARQCLVPDPVGLLDCVENKVTLPYLTSWVDCTNSLGQNVRTSADIINYRCKSVWEGKGVIPEVFYIKDCVIEKTGLPAKNVSAEVLGAYKECERNPSSQGQQRSLGQIPAQGGIKTAPIQQQQVSISAPQIPVAQPPSVSLSQGGVKTVPVQQQQFNTAAGYGQQQPVPRPPPQQQPVSQQFFVLYPRPPLPVQQQFSSNPNQATQQQIPVTFTTQQQIPVSYTPQQQVGKTSYSPPVQQISQYSVDVPSPVQSVQQVPSGPYYYQFQIRHS</sequence>
<name>A0A4Y2ILR7_ARAVE</name>
<feature type="chain" id="PRO_5021456538" evidence="1">
    <location>
        <begin position="22"/>
        <end position="302"/>
    </location>
</feature>
<comment type="caution">
    <text evidence="2">The sequence shown here is derived from an EMBL/GenBank/DDBJ whole genome shotgun (WGS) entry which is preliminary data.</text>
</comment>
<evidence type="ECO:0000256" key="1">
    <source>
        <dbReference type="SAM" id="SignalP"/>
    </source>
</evidence>
<keyword evidence="1" id="KW-0732">Signal</keyword>
<evidence type="ECO:0000313" key="3">
    <source>
        <dbReference type="Proteomes" id="UP000499080"/>
    </source>
</evidence>
<feature type="signal peptide" evidence="1">
    <location>
        <begin position="1"/>
        <end position="21"/>
    </location>
</feature>
<keyword evidence="3" id="KW-1185">Reference proteome</keyword>
<reference evidence="2 3" key="1">
    <citation type="journal article" date="2019" name="Sci. Rep.">
        <title>Orb-weaving spider Araneus ventricosus genome elucidates the spidroin gene catalogue.</title>
        <authorList>
            <person name="Kono N."/>
            <person name="Nakamura H."/>
            <person name="Ohtoshi R."/>
            <person name="Moran D.A.P."/>
            <person name="Shinohara A."/>
            <person name="Yoshida Y."/>
            <person name="Fujiwara M."/>
            <person name="Mori M."/>
            <person name="Tomita M."/>
            <person name="Arakawa K."/>
        </authorList>
    </citation>
    <scope>NUCLEOTIDE SEQUENCE [LARGE SCALE GENOMIC DNA]</scope>
</reference>
<proteinExistence type="predicted"/>
<evidence type="ECO:0000313" key="2">
    <source>
        <dbReference type="EMBL" id="GBM78554.1"/>
    </source>
</evidence>
<dbReference type="Proteomes" id="UP000499080">
    <property type="component" value="Unassembled WGS sequence"/>
</dbReference>
<accession>A0A4Y2ILR7</accession>